<sequence>MKTQKKIMLIAIIINSLPSLLFYLIFELIEVVFDNIIGSKLNYNIDRFTSKARQFIYLPTVSFMTCTKYDYLYQLIKEFSIVIFNKLLQKIFDFIVSYFSRKFHYTFLTRSRSDCLSLMLASYFNQPIYQSTEQQDLNLYFESANDFARFFLSFIGDIVVPITKVVSSFMQIKFQKLFIYPLLPLPLVMFLGGIFAKSSKLEQVSLRRDRSLTTKFIQDLQDRLLLVKSSNSAYFEIQQLKKQLELQKELLMNSDVARRKRKTLDALVGVYKRAIVGSLQIYFLIFNRFTLKQCKDFKDCIDNIYKLKDDIVNFLGKLQSYRVSLDFVNNVLSFTGERVVFKSVNQTLNYLNIEQAKKLRTKYQKTPVVEAKNVAFSYQNVQIFNGLSIKFKRGLNLIQGETGQGKSTFLKLITKLYNYQDGDLLINGVSVSDMDPYDVRYQITSVHQSDQLPKHLSIDQQIMYGLFPDPDRLERVKTICKVTFEGKEVSKLSGGQKQRLALARGLFRVVDCGILLLDEVTSALDIETEETVLTGLKEFCADHQILVIMVAHREQCKLYADRIVDLKDYQ</sequence>
<evidence type="ECO:0000256" key="4">
    <source>
        <dbReference type="SAM" id="Phobius"/>
    </source>
</evidence>
<keyword evidence="4" id="KW-0812">Transmembrane</keyword>
<feature type="transmembrane region" description="Helical" evidence="4">
    <location>
        <begin position="7"/>
        <end position="26"/>
    </location>
</feature>
<dbReference type="Proteomes" id="UP000018208">
    <property type="component" value="Unassembled WGS sequence"/>
</dbReference>
<dbReference type="AlphaFoldDB" id="A0A9P8LNA4"/>
<dbReference type="SUPFAM" id="SSF52540">
    <property type="entry name" value="P-loop containing nucleoside triphosphate hydrolases"/>
    <property type="match status" value="1"/>
</dbReference>
<evidence type="ECO:0000313" key="6">
    <source>
        <dbReference type="EMBL" id="KAH0571141.1"/>
    </source>
</evidence>
<dbReference type="InterPro" id="IPR003593">
    <property type="entry name" value="AAA+_ATPase"/>
</dbReference>
<dbReference type="RefSeq" id="XP_067761914.1">
    <property type="nucleotide sequence ID" value="XM_067911227.1"/>
</dbReference>
<reference evidence="6 7" key="1">
    <citation type="journal article" date="2014" name="PLoS Genet.">
        <title>The Genome of Spironucleus salmonicida Highlights a Fish Pathogen Adapted to Fluctuating Environments.</title>
        <authorList>
            <person name="Xu F."/>
            <person name="Jerlstrom-Hultqvist J."/>
            <person name="Einarsson E."/>
            <person name="Astvaldsson A."/>
            <person name="Svard S.G."/>
            <person name="Andersson J.O."/>
        </authorList>
    </citation>
    <scope>NUCLEOTIDE SEQUENCE [LARGE SCALE GENOMIC DNA]</scope>
    <source>
        <strain evidence="6 7">ATCC 50377</strain>
    </source>
</reference>
<dbReference type="PANTHER" id="PTHR24221:SF654">
    <property type="entry name" value="ATP-BINDING CASSETTE SUB-FAMILY B MEMBER 6"/>
    <property type="match status" value="1"/>
</dbReference>
<evidence type="ECO:0000313" key="7">
    <source>
        <dbReference type="Proteomes" id="UP000018208"/>
    </source>
</evidence>
<keyword evidence="1" id="KW-0547">Nucleotide-binding</keyword>
<evidence type="ECO:0000256" key="3">
    <source>
        <dbReference type="ARBA" id="ARBA00024363"/>
    </source>
</evidence>
<keyword evidence="4" id="KW-1133">Transmembrane helix</keyword>
<dbReference type="PROSITE" id="PS00211">
    <property type="entry name" value="ABC_TRANSPORTER_1"/>
    <property type="match status" value="1"/>
</dbReference>
<gene>
    <name evidence="6" type="ORF">SS50377_27441</name>
</gene>
<dbReference type="InterPro" id="IPR017871">
    <property type="entry name" value="ABC_transporter-like_CS"/>
</dbReference>
<feature type="domain" description="ABC transporter" evidence="5">
    <location>
        <begin position="369"/>
        <end position="570"/>
    </location>
</feature>
<evidence type="ECO:0000256" key="1">
    <source>
        <dbReference type="ARBA" id="ARBA00022741"/>
    </source>
</evidence>
<proteinExistence type="inferred from homology"/>
<dbReference type="Gene3D" id="3.40.50.300">
    <property type="entry name" value="P-loop containing nucleotide triphosphate hydrolases"/>
    <property type="match status" value="1"/>
</dbReference>
<dbReference type="KEGG" id="ssao:94301464"/>
<comment type="caution">
    <text evidence="6">The sequence shown here is derived from an EMBL/GenBank/DDBJ whole genome shotgun (WGS) entry which is preliminary data.</text>
</comment>
<dbReference type="PANTHER" id="PTHR24221">
    <property type="entry name" value="ATP-BINDING CASSETTE SUB-FAMILY B"/>
    <property type="match status" value="1"/>
</dbReference>
<dbReference type="GO" id="GO:0016887">
    <property type="term" value="F:ATP hydrolysis activity"/>
    <property type="evidence" value="ECO:0007669"/>
    <property type="project" value="InterPro"/>
</dbReference>
<protein>
    <submittedName>
        <fullName evidence="6">ABC transporter family protein</fullName>
    </submittedName>
</protein>
<dbReference type="PROSITE" id="PS50893">
    <property type="entry name" value="ABC_TRANSPORTER_2"/>
    <property type="match status" value="1"/>
</dbReference>
<name>A0A9P8LNA4_9EUKA</name>
<dbReference type="OrthoDB" id="6500128at2759"/>
<dbReference type="InterPro" id="IPR003439">
    <property type="entry name" value="ABC_transporter-like_ATP-bd"/>
</dbReference>
<dbReference type="InterPro" id="IPR039421">
    <property type="entry name" value="Type_1_exporter"/>
</dbReference>
<keyword evidence="2" id="KW-0067">ATP-binding</keyword>
<dbReference type="CDD" id="cd03228">
    <property type="entry name" value="ABCC_MRP_Like"/>
    <property type="match status" value="1"/>
</dbReference>
<dbReference type="SMART" id="SM00382">
    <property type="entry name" value="AAA"/>
    <property type="match status" value="1"/>
</dbReference>
<feature type="transmembrane region" description="Helical" evidence="4">
    <location>
        <begin position="147"/>
        <end position="166"/>
    </location>
</feature>
<feature type="transmembrane region" description="Helical" evidence="4">
    <location>
        <begin position="178"/>
        <end position="196"/>
    </location>
</feature>
<keyword evidence="4" id="KW-0472">Membrane</keyword>
<evidence type="ECO:0000256" key="2">
    <source>
        <dbReference type="ARBA" id="ARBA00022840"/>
    </source>
</evidence>
<dbReference type="Pfam" id="PF00005">
    <property type="entry name" value="ABC_tran"/>
    <property type="match status" value="1"/>
</dbReference>
<dbReference type="GeneID" id="94301464"/>
<dbReference type="GO" id="GO:0042626">
    <property type="term" value="F:ATPase-coupled transmembrane transporter activity"/>
    <property type="evidence" value="ECO:0007669"/>
    <property type="project" value="TreeGrafter"/>
</dbReference>
<dbReference type="EMBL" id="AUWU02000007">
    <property type="protein sequence ID" value="KAH0571141.1"/>
    <property type="molecule type" value="Genomic_DNA"/>
</dbReference>
<keyword evidence="7" id="KW-1185">Reference proteome</keyword>
<organism evidence="6 7">
    <name type="scientific">Spironucleus salmonicida</name>
    <dbReference type="NCBI Taxonomy" id="348837"/>
    <lineage>
        <taxon>Eukaryota</taxon>
        <taxon>Metamonada</taxon>
        <taxon>Diplomonadida</taxon>
        <taxon>Hexamitidae</taxon>
        <taxon>Hexamitinae</taxon>
        <taxon>Spironucleus</taxon>
    </lineage>
</organism>
<accession>A0A9P8LNA4</accession>
<comment type="similarity">
    <text evidence="3">Belongs to the ABC transporter superfamily. ABCB family. Heavy Metal importer (TC 3.A.1.210) subfamily.</text>
</comment>
<evidence type="ECO:0000259" key="5">
    <source>
        <dbReference type="PROSITE" id="PS50893"/>
    </source>
</evidence>
<dbReference type="GO" id="GO:0005524">
    <property type="term" value="F:ATP binding"/>
    <property type="evidence" value="ECO:0007669"/>
    <property type="project" value="UniProtKB-KW"/>
</dbReference>
<dbReference type="InterPro" id="IPR027417">
    <property type="entry name" value="P-loop_NTPase"/>
</dbReference>